<dbReference type="OrthoDB" id="354194at2759"/>
<name>U6M4G7_EIMMA</name>
<dbReference type="Gene3D" id="3.90.226.10">
    <property type="entry name" value="2-enoyl-CoA Hydratase, Chain A, domain 1"/>
    <property type="match status" value="1"/>
</dbReference>
<sequence length="208" mass="23639">MGIGILNRSYMDSEYIFGVYRHLRDLEVNSLKRFSCLTSRRRILFNLGLSPKAWGFIPTLGLSFSLARLRGSLGTFLALTGHELKGADLVTMQVLGITRGISLHGVNSRNEYSLDRWEEVIHEHFNYDTLEEILDALDATASNSSKVLLRPSMPPQQQQAAWAAATAARLRQRSPLAQKLTLELLRRQKRLQQEILEDAGITPYEWQK</sequence>
<keyword evidence="3" id="KW-0378">Hydrolase</keyword>
<dbReference type="InterPro" id="IPR045004">
    <property type="entry name" value="ECH_dom"/>
</dbReference>
<dbReference type="Pfam" id="PF16113">
    <property type="entry name" value="ECH_2"/>
    <property type="match status" value="2"/>
</dbReference>
<dbReference type="AlphaFoldDB" id="U6M4G7"/>
<evidence type="ECO:0000256" key="1">
    <source>
        <dbReference type="ARBA" id="ARBA00001709"/>
    </source>
</evidence>
<dbReference type="PANTHER" id="PTHR43176">
    <property type="entry name" value="3-HYDROXYISOBUTYRYL-COA HYDROLASE-RELATED"/>
    <property type="match status" value="1"/>
</dbReference>
<protein>
    <recommendedName>
        <fullName evidence="2">3-hydroxyisobutyryl-CoA hydrolase</fullName>
        <ecNumber evidence="2">3.1.2.4</ecNumber>
    </recommendedName>
</protein>
<evidence type="ECO:0000256" key="3">
    <source>
        <dbReference type="ARBA" id="ARBA00022801"/>
    </source>
</evidence>
<dbReference type="VEuPathDB" id="ToxoDB:EMWEY_00046070"/>
<reference evidence="5" key="2">
    <citation type="submission" date="2013-10" db="EMBL/GenBank/DDBJ databases">
        <authorList>
            <person name="Aslett M."/>
        </authorList>
    </citation>
    <scope>NUCLEOTIDE SEQUENCE [LARGE SCALE GENOMIC DNA]</scope>
    <source>
        <strain evidence="5">Weybridge</strain>
    </source>
</reference>
<dbReference type="EC" id="3.1.2.4" evidence="2"/>
<dbReference type="InterPro" id="IPR032259">
    <property type="entry name" value="HIBYL-CoA-H"/>
</dbReference>
<feature type="domain" description="Enoyl-CoA hydratase/isomerase" evidence="4">
    <location>
        <begin position="111"/>
        <end position="196"/>
    </location>
</feature>
<evidence type="ECO:0000313" key="6">
    <source>
        <dbReference type="Proteomes" id="UP000030763"/>
    </source>
</evidence>
<dbReference type="EMBL" id="HG719433">
    <property type="protein sequence ID" value="CDJ57973.1"/>
    <property type="molecule type" value="Genomic_DNA"/>
</dbReference>
<accession>U6M4G7</accession>
<dbReference type="GeneID" id="25338593"/>
<dbReference type="RefSeq" id="XP_013334621.1">
    <property type="nucleotide sequence ID" value="XM_013479167.1"/>
</dbReference>
<feature type="domain" description="Enoyl-CoA hydratase/isomerase" evidence="4">
    <location>
        <begin position="54"/>
        <end position="93"/>
    </location>
</feature>
<dbReference type="SUPFAM" id="SSF52096">
    <property type="entry name" value="ClpP/crotonase"/>
    <property type="match status" value="1"/>
</dbReference>
<comment type="catalytic activity">
    <reaction evidence="1">
        <text>3-hydroxy-2-methylpropanoyl-CoA + H2O = 3-hydroxy-2-methylpropanoate + CoA + H(+)</text>
        <dbReference type="Rhea" id="RHEA:20888"/>
        <dbReference type="ChEBI" id="CHEBI:11805"/>
        <dbReference type="ChEBI" id="CHEBI:15377"/>
        <dbReference type="ChEBI" id="CHEBI:15378"/>
        <dbReference type="ChEBI" id="CHEBI:57287"/>
        <dbReference type="ChEBI" id="CHEBI:57340"/>
        <dbReference type="EC" id="3.1.2.4"/>
    </reaction>
</comment>
<keyword evidence="6" id="KW-1185">Reference proteome</keyword>
<evidence type="ECO:0000259" key="4">
    <source>
        <dbReference type="Pfam" id="PF16113"/>
    </source>
</evidence>
<dbReference type="GO" id="GO:0006574">
    <property type="term" value="P:L-valine catabolic process"/>
    <property type="evidence" value="ECO:0007669"/>
    <property type="project" value="TreeGrafter"/>
</dbReference>
<dbReference type="GO" id="GO:0003860">
    <property type="term" value="F:3-hydroxyisobutyryl-CoA hydrolase activity"/>
    <property type="evidence" value="ECO:0007669"/>
    <property type="project" value="UniProtKB-EC"/>
</dbReference>
<proteinExistence type="predicted"/>
<dbReference type="InterPro" id="IPR029045">
    <property type="entry name" value="ClpP/crotonase-like_dom_sf"/>
</dbReference>
<dbReference type="PANTHER" id="PTHR43176:SF3">
    <property type="entry name" value="3-HYDROXYISOBUTYRYL-COA HYDROLASE, MITOCHONDRIAL"/>
    <property type="match status" value="1"/>
</dbReference>
<reference evidence="5" key="1">
    <citation type="submission" date="2013-10" db="EMBL/GenBank/DDBJ databases">
        <title>Genomic analysis of the causative agents of coccidiosis in chickens.</title>
        <authorList>
            <person name="Reid A.J."/>
            <person name="Blake D."/>
            <person name="Billington K."/>
            <person name="Browne H."/>
            <person name="Dunn M."/>
            <person name="Hung S."/>
            <person name="Kawahara F."/>
            <person name="Miranda-Saavedra D."/>
            <person name="Mourier T."/>
            <person name="Nagra H."/>
            <person name="Otto T.D."/>
            <person name="Rawlings N."/>
            <person name="Sanchez A."/>
            <person name="Sanders M."/>
            <person name="Subramaniam C."/>
            <person name="Tay Y."/>
            <person name="Dear P."/>
            <person name="Doerig C."/>
            <person name="Gruber A."/>
            <person name="Parkinson J."/>
            <person name="Shirley M."/>
            <person name="Wan K.L."/>
            <person name="Berriman M."/>
            <person name="Tomley F."/>
            <person name="Pain A."/>
        </authorList>
    </citation>
    <scope>NUCLEOTIDE SEQUENCE [LARGE SCALE GENOMIC DNA]</scope>
    <source>
        <strain evidence="5">Weybridge</strain>
    </source>
</reference>
<dbReference type="Proteomes" id="UP000030763">
    <property type="component" value="Unassembled WGS sequence"/>
</dbReference>
<evidence type="ECO:0000313" key="5">
    <source>
        <dbReference type="EMBL" id="CDJ57973.1"/>
    </source>
</evidence>
<organism evidence="5 6">
    <name type="scientific">Eimeria maxima</name>
    <name type="common">Coccidian parasite</name>
    <dbReference type="NCBI Taxonomy" id="5804"/>
    <lineage>
        <taxon>Eukaryota</taxon>
        <taxon>Sar</taxon>
        <taxon>Alveolata</taxon>
        <taxon>Apicomplexa</taxon>
        <taxon>Conoidasida</taxon>
        <taxon>Coccidia</taxon>
        <taxon>Eucoccidiorida</taxon>
        <taxon>Eimeriorina</taxon>
        <taxon>Eimeriidae</taxon>
        <taxon>Eimeria</taxon>
    </lineage>
</organism>
<evidence type="ECO:0000256" key="2">
    <source>
        <dbReference type="ARBA" id="ARBA00011915"/>
    </source>
</evidence>
<gene>
    <name evidence="5" type="ORF">EMWEY_00046070</name>
</gene>